<proteinExistence type="predicted"/>
<feature type="compositionally biased region" description="Basic and acidic residues" evidence="1">
    <location>
        <begin position="56"/>
        <end position="65"/>
    </location>
</feature>
<protein>
    <submittedName>
        <fullName evidence="3">Uncharacterized protein</fullName>
    </submittedName>
</protein>
<keyword evidence="2" id="KW-0812">Transmembrane</keyword>
<dbReference type="RefSeq" id="WP_146922490.1">
    <property type="nucleotide sequence ID" value="NZ_CP042430.1"/>
</dbReference>
<dbReference type="Proteomes" id="UP000321805">
    <property type="component" value="Chromosome"/>
</dbReference>
<gene>
    <name evidence="3" type="ORF">FSW04_22830</name>
</gene>
<name>A0A5B8UAS5_9ACTN</name>
<keyword evidence="2" id="KW-1133">Transmembrane helix</keyword>
<accession>A0A5B8UAS5</accession>
<sequence length="84" mass="9141">MDDGPRTGGLQALLLIVGATGALVAQSSGAWPGWLVAAASLALVAWLERYARRRVREEREEEERRRRASIAHLDFEGSAGPEGR</sequence>
<feature type="region of interest" description="Disordered" evidence="1">
    <location>
        <begin position="56"/>
        <end position="84"/>
    </location>
</feature>
<dbReference type="KEGG" id="bsol:FSW04_22830"/>
<evidence type="ECO:0000313" key="4">
    <source>
        <dbReference type="Proteomes" id="UP000321805"/>
    </source>
</evidence>
<organism evidence="3 4">
    <name type="scientific">Baekduia soli</name>
    <dbReference type="NCBI Taxonomy" id="496014"/>
    <lineage>
        <taxon>Bacteria</taxon>
        <taxon>Bacillati</taxon>
        <taxon>Actinomycetota</taxon>
        <taxon>Thermoleophilia</taxon>
        <taxon>Solirubrobacterales</taxon>
        <taxon>Baekduiaceae</taxon>
        <taxon>Baekduia</taxon>
    </lineage>
</organism>
<evidence type="ECO:0000256" key="1">
    <source>
        <dbReference type="SAM" id="MobiDB-lite"/>
    </source>
</evidence>
<feature type="transmembrane region" description="Helical" evidence="2">
    <location>
        <begin position="31"/>
        <end position="47"/>
    </location>
</feature>
<evidence type="ECO:0000256" key="2">
    <source>
        <dbReference type="SAM" id="Phobius"/>
    </source>
</evidence>
<keyword evidence="4" id="KW-1185">Reference proteome</keyword>
<keyword evidence="2" id="KW-0472">Membrane</keyword>
<dbReference type="EMBL" id="CP042430">
    <property type="protein sequence ID" value="QEC50127.1"/>
    <property type="molecule type" value="Genomic_DNA"/>
</dbReference>
<evidence type="ECO:0000313" key="3">
    <source>
        <dbReference type="EMBL" id="QEC50127.1"/>
    </source>
</evidence>
<dbReference type="AlphaFoldDB" id="A0A5B8UAS5"/>
<reference evidence="3 4" key="1">
    <citation type="journal article" date="2018" name="J. Microbiol.">
        <title>Baekduia soli gen. nov., sp. nov., a novel bacterium isolated from the soil of Baekdu Mountain and proposal of a novel family name, Baekduiaceae fam. nov.</title>
        <authorList>
            <person name="An D.S."/>
            <person name="Siddiqi M.Z."/>
            <person name="Kim K.H."/>
            <person name="Yu H.S."/>
            <person name="Im W.T."/>
        </authorList>
    </citation>
    <scope>NUCLEOTIDE SEQUENCE [LARGE SCALE GENOMIC DNA]</scope>
    <source>
        <strain evidence="3 4">BR7-21</strain>
    </source>
</reference>